<organism evidence="2 3">
    <name type="scientific">Volvox reticuliferus</name>
    <dbReference type="NCBI Taxonomy" id="1737510"/>
    <lineage>
        <taxon>Eukaryota</taxon>
        <taxon>Viridiplantae</taxon>
        <taxon>Chlorophyta</taxon>
        <taxon>core chlorophytes</taxon>
        <taxon>Chlorophyceae</taxon>
        <taxon>CS clade</taxon>
        <taxon>Chlamydomonadales</taxon>
        <taxon>Volvocaceae</taxon>
        <taxon>Volvox</taxon>
    </lineage>
</organism>
<feature type="compositionally biased region" description="Low complexity" evidence="1">
    <location>
        <begin position="29"/>
        <end position="39"/>
    </location>
</feature>
<accession>A0A8J4GET4</accession>
<evidence type="ECO:0000313" key="3">
    <source>
        <dbReference type="Proteomes" id="UP000722791"/>
    </source>
</evidence>
<protein>
    <submittedName>
        <fullName evidence="2">Uncharacterized protein</fullName>
    </submittedName>
</protein>
<feature type="compositionally biased region" description="Basic and acidic residues" evidence="1">
    <location>
        <begin position="62"/>
        <end position="73"/>
    </location>
</feature>
<feature type="compositionally biased region" description="Pro residues" evidence="1">
    <location>
        <begin position="40"/>
        <end position="51"/>
    </location>
</feature>
<sequence length="113" mass="11785">ALPWSPSAAASIALGRGPRPWGCVHRRAAAAPSRVVRPSGRPPYPQSPSPGSPRRSIGTHGPVHDDNKSRDGEEYQMAMNAFTLTKASARVGGGNGGFGMSGKVADARQMHEA</sequence>
<dbReference type="Proteomes" id="UP000722791">
    <property type="component" value="Unassembled WGS sequence"/>
</dbReference>
<gene>
    <name evidence="2" type="ORF">Vretimale_10087</name>
</gene>
<name>A0A8J4GET4_9CHLO</name>
<feature type="region of interest" description="Disordered" evidence="1">
    <location>
        <begin position="93"/>
        <end position="113"/>
    </location>
</feature>
<comment type="caution">
    <text evidence="2">The sequence shown here is derived from an EMBL/GenBank/DDBJ whole genome shotgun (WGS) entry which is preliminary data.</text>
</comment>
<reference evidence="2" key="1">
    <citation type="journal article" date="2021" name="Proc. Natl. Acad. Sci. U.S.A.">
        <title>Three genomes in the algal genus Volvox reveal the fate of a haploid sex-determining region after a transition to homothallism.</title>
        <authorList>
            <person name="Yamamoto K."/>
            <person name="Hamaji T."/>
            <person name="Kawai-Toyooka H."/>
            <person name="Matsuzaki R."/>
            <person name="Takahashi F."/>
            <person name="Nishimura Y."/>
            <person name="Kawachi M."/>
            <person name="Noguchi H."/>
            <person name="Minakuchi Y."/>
            <person name="Umen J.G."/>
            <person name="Toyoda A."/>
            <person name="Nozaki H."/>
        </authorList>
    </citation>
    <scope>NUCLEOTIDE SEQUENCE</scope>
    <source>
        <strain evidence="2">NIES-3785</strain>
    </source>
</reference>
<feature type="region of interest" description="Disordered" evidence="1">
    <location>
        <begin position="29"/>
        <end position="73"/>
    </location>
</feature>
<evidence type="ECO:0000313" key="2">
    <source>
        <dbReference type="EMBL" id="GIM05630.1"/>
    </source>
</evidence>
<dbReference type="AlphaFoldDB" id="A0A8J4GET4"/>
<dbReference type="EMBL" id="BNCQ01000019">
    <property type="protein sequence ID" value="GIM05630.1"/>
    <property type="molecule type" value="Genomic_DNA"/>
</dbReference>
<feature type="non-terminal residue" evidence="2">
    <location>
        <position position="1"/>
    </location>
</feature>
<proteinExistence type="predicted"/>
<evidence type="ECO:0000256" key="1">
    <source>
        <dbReference type="SAM" id="MobiDB-lite"/>
    </source>
</evidence>